<evidence type="ECO:0000256" key="4">
    <source>
        <dbReference type="ARBA" id="ARBA00022448"/>
    </source>
</evidence>
<feature type="transmembrane region" description="Helical" evidence="10">
    <location>
        <begin position="102"/>
        <end position="124"/>
    </location>
</feature>
<evidence type="ECO:0000256" key="9">
    <source>
        <dbReference type="ARBA" id="ARBA00023251"/>
    </source>
</evidence>
<feature type="transmembrane region" description="Helical" evidence="10">
    <location>
        <begin position="175"/>
        <end position="196"/>
    </location>
</feature>
<keyword evidence="7 10" id="KW-1133">Transmembrane helix</keyword>
<keyword evidence="12" id="KW-1185">Reference proteome</keyword>
<dbReference type="InterPro" id="IPR002528">
    <property type="entry name" value="MATE_fam"/>
</dbReference>
<feature type="transmembrane region" description="Helical" evidence="10">
    <location>
        <begin position="48"/>
        <end position="65"/>
    </location>
</feature>
<evidence type="ECO:0000256" key="3">
    <source>
        <dbReference type="ARBA" id="ARBA00022106"/>
    </source>
</evidence>
<accession>A0A381J9R5</accession>
<dbReference type="EMBL" id="UFWZ01000001">
    <property type="protein sequence ID" value="SUY47984.1"/>
    <property type="molecule type" value="Genomic_DNA"/>
</dbReference>
<proteinExistence type="inferred from homology"/>
<keyword evidence="4" id="KW-0813">Transport</keyword>
<feature type="transmembrane region" description="Helical" evidence="10">
    <location>
        <begin position="23"/>
        <end position="41"/>
    </location>
</feature>
<evidence type="ECO:0000313" key="12">
    <source>
        <dbReference type="Proteomes" id="UP000254664"/>
    </source>
</evidence>
<dbReference type="GO" id="GO:0046677">
    <property type="term" value="P:response to antibiotic"/>
    <property type="evidence" value="ECO:0007669"/>
    <property type="project" value="UniProtKB-KW"/>
</dbReference>
<feature type="transmembrane region" description="Helical" evidence="10">
    <location>
        <begin position="71"/>
        <end position="90"/>
    </location>
</feature>
<feature type="transmembrane region" description="Helical" evidence="10">
    <location>
        <begin position="244"/>
        <end position="266"/>
    </location>
</feature>
<feature type="transmembrane region" description="Helical" evidence="10">
    <location>
        <begin position="144"/>
        <end position="168"/>
    </location>
</feature>
<feature type="transmembrane region" description="Helical" evidence="10">
    <location>
        <begin position="325"/>
        <end position="347"/>
    </location>
</feature>
<evidence type="ECO:0000256" key="1">
    <source>
        <dbReference type="ARBA" id="ARBA00004651"/>
    </source>
</evidence>
<keyword evidence="6 10" id="KW-0812">Transmembrane</keyword>
<evidence type="ECO:0000256" key="7">
    <source>
        <dbReference type="ARBA" id="ARBA00022989"/>
    </source>
</evidence>
<evidence type="ECO:0000256" key="8">
    <source>
        <dbReference type="ARBA" id="ARBA00023136"/>
    </source>
</evidence>
<evidence type="ECO:0000313" key="11">
    <source>
        <dbReference type="EMBL" id="SUY47984.1"/>
    </source>
</evidence>
<dbReference type="Pfam" id="PF01554">
    <property type="entry name" value="MatE"/>
    <property type="match status" value="2"/>
</dbReference>
<feature type="transmembrane region" description="Helical" evidence="10">
    <location>
        <begin position="423"/>
        <end position="441"/>
    </location>
</feature>
<dbReference type="CDD" id="cd13143">
    <property type="entry name" value="MATE_MepA_like"/>
    <property type="match status" value="1"/>
</dbReference>
<keyword evidence="8 10" id="KW-0472">Membrane</keyword>
<dbReference type="AlphaFoldDB" id="A0A381J9R5"/>
<dbReference type="GO" id="GO:0015297">
    <property type="term" value="F:antiporter activity"/>
    <property type="evidence" value="ECO:0007669"/>
    <property type="project" value="InterPro"/>
</dbReference>
<sequence length="480" mass="52459">MALSSKSIAKSGEEFATGNITKVLLKIAIPAIISLLVGELYNMVDTMFVGRAIGATAIGGLTIAFPVQRLMISIGLLIAVGASTAVARALGEKDQSKLKHIIANALTLMIISMSIIITLIFIFKSNIIKFLGATDTIYPYANDYISIVIIGGIFQCFTVIIGYILIALGNSRANLIAISIGAVCNIIIDYIFVVAIPLGVKGAAIATVASQILSAAYAYYHFLKIKKNFNISLSLNLKGDITKSIITIGFSTFIIEISDAVVAVILNNVLSAHGDTAIIIVGVVSRVSMFMYIAMLGITSAMQPIVAYNYGAENYERVKEVVKKATVAVTVTSIVVWITMMVFSRPILGSFIKETDILYQAVKDFRIVISIFPCVGIYFVAIYYYQAIEEARLSLMLSIYRQLLIFIPILFILIRLFGVKGTWISYPAADIISAITGAYYLKTGLSIMDERQVEADEELEKKRYVEKPRRTIGSYVNDIQ</sequence>
<reference evidence="11 12" key="1">
    <citation type="submission" date="2018-06" db="EMBL/GenBank/DDBJ databases">
        <authorList>
            <consortium name="Pathogen Informatics"/>
            <person name="Doyle S."/>
        </authorList>
    </citation>
    <scope>NUCLEOTIDE SEQUENCE [LARGE SCALE GENOMIC DNA]</scope>
    <source>
        <strain evidence="11 12">NCTC9836</strain>
    </source>
</reference>
<dbReference type="InterPro" id="IPR051327">
    <property type="entry name" value="MATE_MepA_subfamily"/>
</dbReference>
<dbReference type="PANTHER" id="PTHR43823">
    <property type="entry name" value="SPORULATION PROTEIN YKVU"/>
    <property type="match status" value="1"/>
</dbReference>
<feature type="transmembrane region" description="Helical" evidence="10">
    <location>
        <begin position="367"/>
        <end position="385"/>
    </location>
</feature>
<evidence type="ECO:0000256" key="10">
    <source>
        <dbReference type="SAM" id="Phobius"/>
    </source>
</evidence>
<comment type="subcellular location">
    <subcellularLocation>
        <location evidence="1">Cell membrane</location>
        <topology evidence="1">Multi-pass membrane protein</topology>
    </subcellularLocation>
</comment>
<dbReference type="GO" id="GO:0042910">
    <property type="term" value="F:xenobiotic transmembrane transporter activity"/>
    <property type="evidence" value="ECO:0007669"/>
    <property type="project" value="InterPro"/>
</dbReference>
<evidence type="ECO:0000256" key="2">
    <source>
        <dbReference type="ARBA" id="ARBA00008417"/>
    </source>
</evidence>
<keyword evidence="5" id="KW-1003">Cell membrane</keyword>
<gene>
    <name evidence="11" type="primary">mepA_4</name>
    <name evidence="11" type="ORF">NCTC9836_02356</name>
</gene>
<evidence type="ECO:0000256" key="6">
    <source>
        <dbReference type="ARBA" id="ARBA00022692"/>
    </source>
</evidence>
<dbReference type="NCBIfam" id="TIGR00797">
    <property type="entry name" value="matE"/>
    <property type="match status" value="1"/>
</dbReference>
<protein>
    <recommendedName>
        <fullName evidence="3">Multidrug export protein MepA</fullName>
    </recommendedName>
</protein>
<feature type="transmembrane region" description="Helical" evidence="10">
    <location>
        <begin position="397"/>
        <end position="417"/>
    </location>
</feature>
<keyword evidence="9" id="KW-0046">Antibiotic resistance</keyword>
<dbReference type="RefSeq" id="WP_242984119.1">
    <property type="nucleotide sequence ID" value="NZ_UFWZ01000001.1"/>
</dbReference>
<dbReference type="Proteomes" id="UP000254664">
    <property type="component" value="Unassembled WGS sequence"/>
</dbReference>
<organism evidence="11 12">
    <name type="scientific">Clostridium putrefaciens</name>
    <dbReference type="NCBI Taxonomy" id="99675"/>
    <lineage>
        <taxon>Bacteria</taxon>
        <taxon>Bacillati</taxon>
        <taxon>Bacillota</taxon>
        <taxon>Clostridia</taxon>
        <taxon>Eubacteriales</taxon>
        <taxon>Clostridiaceae</taxon>
        <taxon>Clostridium</taxon>
    </lineage>
</organism>
<evidence type="ECO:0000256" key="5">
    <source>
        <dbReference type="ARBA" id="ARBA00022475"/>
    </source>
</evidence>
<name>A0A381J9R5_9CLOT</name>
<comment type="similarity">
    <text evidence="2">Belongs to the multi antimicrobial extrusion (MATE) (TC 2.A.66.1) family. MepA subfamily.</text>
</comment>
<dbReference type="PANTHER" id="PTHR43823:SF3">
    <property type="entry name" value="MULTIDRUG EXPORT PROTEIN MEPA"/>
    <property type="match status" value="1"/>
</dbReference>
<dbReference type="InterPro" id="IPR048279">
    <property type="entry name" value="MdtK-like"/>
</dbReference>
<dbReference type="InterPro" id="IPR045070">
    <property type="entry name" value="MATE_MepA-like"/>
</dbReference>
<feature type="transmembrane region" description="Helical" evidence="10">
    <location>
        <begin position="202"/>
        <end position="223"/>
    </location>
</feature>
<feature type="transmembrane region" description="Helical" evidence="10">
    <location>
        <begin position="278"/>
        <end position="298"/>
    </location>
</feature>
<dbReference type="GO" id="GO:0005886">
    <property type="term" value="C:plasma membrane"/>
    <property type="evidence" value="ECO:0007669"/>
    <property type="project" value="UniProtKB-SubCell"/>
</dbReference>
<dbReference type="PIRSF" id="PIRSF006603">
    <property type="entry name" value="DinF"/>
    <property type="match status" value="1"/>
</dbReference>